<dbReference type="Proteomes" id="UP001055072">
    <property type="component" value="Unassembled WGS sequence"/>
</dbReference>
<keyword evidence="2" id="KW-1185">Reference proteome</keyword>
<evidence type="ECO:0000313" key="1">
    <source>
        <dbReference type="EMBL" id="KAI0087953.1"/>
    </source>
</evidence>
<reference evidence="1" key="1">
    <citation type="journal article" date="2021" name="Environ. Microbiol.">
        <title>Gene family expansions and transcriptome signatures uncover fungal adaptations to wood decay.</title>
        <authorList>
            <person name="Hage H."/>
            <person name="Miyauchi S."/>
            <person name="Viragh M."/>
            <person name="Drula E."/>
            <person name="Min B."/>
            <person name="Chaduli D."/>
            <person name="Navarro D."/>
            <person name="Favel A."/>
            <person name="Norest M."/>
            <person name="Lesage-Meessen L."/>
            <person name="Balint B."/>
            <person name="Merenyi Z."/>
            <person name="de Eugenio L."/>
            <person name="Morin E."/>
            <person name="Martinez A.T."/>
            <person name="Baldrian P."/>
            <person name="Stursova M."/>
            <person name="Martinez M.J."/>
            <person name="Novotny C."/>
            <person name="Magnuson J.K."/>
            <person name="Spatafora J.W."/>
            <person name="Maurice S."/>
            <person name="Pangilinan J."/>
            <person name="Andreopoulos W."/>
            <person name="LaButti K."/>
            <person name="Hundley H."/>
            <person name="Na H."/>
            <person name="Kuo A."/>
            <person name="Barry K."/>
            <person name="Lipzen A."/>
            <person name="Henrissat B."/>
            <person name="Riley R."/>
            <person name="Ahrendt S."/>
            <person name="Nagy L.G."/>
            <person name="Grigoriev I.V."/>
            <person name="Martin F."/>
            <person name="Rosso M.N."/>
        </authorList>
    </citation>
    <scope>NUCLEOTIDE SEQUENCE</scope>
    <source>
        <strain evidence="1">CBS 384.51</strain>
    </source>
</reference>
<name>A0ACB8U142_9APHY</name>
<gene>
    <name evidence="1" type="ORF">BDY19DRAFT_201301</name>
</gene>
<comment type="caution">
    <text evidence="1">The sequence shown here is derived from an EMBL/GenBank/DDBJ whole genome shotgun (WGS) entry which is preliminary data.</text>
</comment>
<sequence length="341" mass="37870">MLQLTHASAIFNATLSAAILYGTYAVLFLLAMFLLISKERTRININLMFITTLMFIVSSAHVALVIWDANIKYLDEDGARNTNVLRRRGDPMVYLPILFATINGRITDAIVFWRAWVVWGRTPKGLVIPSILWTASVVESIGVVHELATVAPGVTASLDATSVTNWSVAPGETAADSITSWTVALTATACFANFWAVCMMGKRYYVYHKEVVAILGRRQAQFRDLLVLLIETGILYCMLWLIFIILYMAGSQAMYIIIYSLVHLSGIYPTIIIVLVCLQATQQDKMEKFYTTIQFADSQTHTGNCRSSRENVLVEKNLNVAGGVVMDGMDSADRDPVDTMA</sequence>
<protein>
    <submittedName>
        <fullName evidence="1">Uncharacterized protein</fullName>
    </submittedName>
</protein>
<dbReference type="EMBL" id="MU274915">
    <property type="protein sequence ID" value="KAI0087953.1"/>
    <property type="molecule type" value="Genomic_DNA"/>
</dbReference>
<organism evidence="1 2">
    <name type="scientific">Irpex rosettiformis</name>
    <dbReference type="NCBI Taxonomy" id="378272"/>
    <lineage>
        <taxon>Eukaryota</taxon>
        <taxon>Fungi</taxon>
        <taxon>Dikarya</taxon>
        <taxon>Basidiomycota</taxon>
        <taxon>Agaricomycotina</taxon>
        <taxon>Agaricomycetes</taxon>
        <taxon>Polyporales</taxon>
        <taxon>Irpicaceae</taxon>
        <taxon>Irpex</taxon>
    </lineage>
</organism>
<proteinExistence type="predicted"/>
<accession>A0ACB8U142</accession>
<evidence type="ECO:0000313" key="2">
    <source>
        <dbReference type="Proteomes" id="UP001055072"/>
    </source>
</evidence>